<dbReference type="InterPro" id="IPR050644">
    <property type="entry name" value="PG_Glycine_Bridge_Synth"/>
</dbReference>
<dbReference type="SUPFAM" id="SSF55729">
    <property type="entry name" value="Acyl-CoA N-acyltransferases (Nat)"/>
    <property type="match status" value="1"/>
</dbReference>
<dbReference type="InterPro" id="IPR038740">
    <property type="entry name" value="BioF2-like_GNAT_dom"/>
</dbReference>
<dbReference type="PANTHER" id="PTHR36174:SF1">
    <property type="entry name" value="LIPID II:GLYCINE GLYCYLTRANSFERASE"/>
    <property type="match status" value="1"/>
</dbReference>
<sequence length="259" mass="30003">MYLGTTKLTPYLGPWLKPHKTKYANQIGTEKKVMQGLIDELPSFSCYEQSWTPLLTNWMPFYWRDYKQMTKYTYTLPELKDKEALWAGFLEKVRTDIRKAEKAKIVVRDDLSIEDFLGLANMTAQRQGMDNIYPDQLARRIDQVCEANDCRKIFVAQGEDGRLHAGVYIVWDDNCAYYLMGGGDPSLRNSGATSLCMWHAIQYAAVVTNEFNFLGSMIEPIERFFRGFGAKQAPYFCVSKVNSFKFKVIRSIMNRYMKS</sequence>
<evidence type="ECO:0000313" key="3">
    <source>
        <dbReference type="Proteomes" id="UP000306585"/>
    </source>
</evidence>
<dbReference type="Proteomes" id="UP000306585">
    <property type="component" value="Unassembled WGS sequence"/>
</dbReference>
<name>A0A5R9GQX6_9PROT</name>
<evidence type="ECO:0000313" key="2">
    <source>
        <dbReference type="EMBL" id="TLS66793.1"/>
    </source>
</evidence>
<dbReference type="InterPro" id="IPR016181">
    <property type="entry name" value="Acyl_CoA_acyltransferase"/>
</dbReference>
<dbReference type="Pfam" id="PF13480">
    <property type="entry name" value="Acetyltransf_6"/>
    <property type="match status" value="1"/>
</dbReference>
<comment type="caution">
    <text evidence="2">The sequence shown here is derived from an EMBL/GenBank/DDBJ whole genome shotgun (WGS) entry which is preliminary data.</text>
</comment>
<gene>
    <name evidence="2" type="ORF">FEF65_09415</name>
</gene>
<dbReference type="Gene3D" id="3.40.630.30">
    <property type="match status" value="1"/>
</dbReference>
<dbReference type="PANTHER" id="PTHR36174">
    <property type="entry name" value="LIPID II:GLYCINE GLYCYLTRANSFERASE"/>
    <property type="match status" value="1"/>
</dbReference>
<proteinExistence type="predicted"/>
<dbReference type="EMBL" id="VBRY01000008">
    <property type="protein sequence ID" value="TLS66793.1"/>
    <property type="molecule type" value="Genomic_DNA"/>
</dbReference>
<dbReference type="AlphaFoldDB" id="A0A5R9GQX6"/>
<keyword evidence="2" id="KW-0808">Transferase</keyword>
<dbReference type="GO" id="GO:0016740">
    <property type="term" value="F:transferase activity"/>
    <property type="evidence" value="ECO:0007669"/>
    <property type="project" value="UniProtKB-KW"/>
</dbReference>
<accession>A0A5R9GQX6</accession>
<reference evidence="2 3" key="1">
    <citation type="journal article" date="2019" name="Appl. Environ. Microbiol.">
        <title>Environmental Evidence and Genomic Insight of Iron-oxidizing Bacteria Preference Towards More Corrosion Resistant Stainless Steel at Higher Salinities.</title>
        <authorList>
            <person name="Garrison C.E."/>
            <person name="Price K.A."/>
            <person name="Field E.K."/>
        </authorList>
    </citation>
    <scope>NUCLEOTIDE SEQUENCE [LARGE SCALE GENOMIC DNA]</scope>
    <source>
        <strain evidence="2 3">P3</strain>
    </source>
</reference>
<keyword evidence="3" id="KW-1185">Reference proteome</keyword>
<protein>
    <submittedName>
        <fullName evidence="2">GNAT family N-acetyltransferase</fullName>
    </submittedName>
</protein>
<evidence type="ECO:0000259" key="1">
    <source>
        <dbReference type="Pfam" id="PF13480"/>
    </source>
</evidence>
<feature type="domain" description="BioF2-like acetyltransferase" evidence="1">
    <location>
        <begin position="91"/>
        <end position="205"/>
    </location>
</feature>
<organism evidence="2 3">
    <name type="scientific">Mariprofundus erugo</name>
    <dbReference type="NCBI Taxonomy" id="2528639"/>
    <lineage>
        <taxon>Bacteria</taxon>
        <taxon>Pseudomonadati</taxon>
        <taxon>Pseudomonadota</taxon>
        <taxon>Candidatius Mariprofundia</taxon>
        <taxon>Mariprofundales</taxon>
        <taxon>Mariprofundaceae</taxon>
        <taxon>Mariprofundus</taxon>
    </lineage>
</organism>